<dbReference type="AlphaFoldDB" id="W2C648"/>
<evidence type="ECO:0008006" key="4">
    <source>
        <dbReference type="Google" id="ProtNLM"/>
    </source>
</evidence>
<accession>W2C648</accession>
<evidence type="ECO:0000313" key="2">
    <source>
        <dbReference type="EMBL" id="ETK02679.1"/>
    </source>
</evidence>
<reference evidence="2 3" key="1">
    <citation type="submission" date="2013-11" db="EMBL/GenBank/DDBJ databases">
        <title>Single cell genomics of uncultured Tannerella BU063 (oral taxon 286).</title>
        <authorList>
            <person name="Beall C.J."/>
            <person name="Campbell A.G."/>
            <person name="Griffen A.L."/>
            <person name="Podar M."/>
            <person name="Leys E.J."/>
        </authorList>
    </citation>
    <scope>NUCLEOTIDE SEQUENCE [LARGE SCALE GENOMIC DNA]</scope>
    <source>
        <strain evidence="2">Cell 2</strain>
    </source>
</reference>
<name>W2C648_9BACT</name>
<gene>
    <name evidence="2" type="ORF">N425_03145</name>
</gene>
<proteinExistence type="predicted"/>
<feature type="region of interest" description="Disordered" evidence="1">
    <location>
        <begin position="1"/>
        <end position="20"/>
    </location>
</feature>
<sequence length="76" mass="9293">MKKAQKGAVPRSERKPRMHRVSFLMNEEEYRAVTHHLARYKIKNRSNWLRMTILTHVFRVMGEDHPTLFNENEMRR</sequence>
<protein>
    <recommendedName>
        <fullName evidence="4">Mobilization protein</fullName>
    </recommendedName>
</protein>
<dbReference type="Proteomes" id="UP000018837">
    <property type="component" value="Unassembled WGS sequence"/>
</dbReference>
<organism evidence="2 3">
    <name type="scientific">Tannerella sp. oral taxon BU063 isolate Cell 2</name>
    <dbReference type="NCBI Taxonomy" id="1411148"/>
    <lineage>
        <taxon>Bacteria</taxon>
        <taxon>Pseudomonadati</taxon>
        <taxon>Bacteroidota</taxon>
        <taxon>Bacteroidia</taxon>
        <taxon>Bacteroidales</taxon>
        <taxon>Tannerellaceae</taxon>
        <taxon>Tannerella</taxon>
    </lineage>
</organism>
<dbReference type="EMBL" id="AYUF01000311">
    <property type="protein sequence ID" value="ETK02679.1"/>
    <property type="molecule type" value="Genomic_DNA"/>
</dbReference>
<evidence type="ECO:0000256" key="1">
    <source>
        <dbReference type="SAM" id="MobiDB-lite"/>
    </source>
</evidence>
<evidence type="ECO:0000313" key="3">
    <source>
        <dbReference type="Proteomes" id="UP000018837"/>
    </source>
</evidence>
<comment type="caution">
    <text evidence="2">The sequence shown here is derived from an EMBL/GenBank/DDBJ whole genome shotgun (WGS) entry which is preliminary data.</text>
</comment>